<evidence type="ECO:0000313" key="2">
    <source>
        <dbReference type="Proteomes" id="UP000054248"/>
    </source>
</evidence>
<proteinExistence type="predicted"/>
<dbReference type="HOGENOM" id="CLU_050425_0_0_1"/>
<protein>
    <recommendedName>
        <fullName evidence="3">Retrotransposon gag domain-containing protein</fullName>
    </recommendedName>
</protein>
<reference evidence="1 2" key="1">
    <citation type="submission" date="2014-04" db="EMBL/GenBank/DDBJ databases">
        <authorList>
            <consortium name="DOE Joint Genome Institute"/>
            <person name="Kuo A."/>
            <person name="Girlanda M."/>
            <person name="Perotto S."/>
            <person name="Kohler A."/>
            <person name="Nagy L.G."/>
            <person name="Floudas D."/>
            <person name="Copeland A."/>
            <person name="Barry K.W."/>
            <person name="Cichocki N."/>
            <person name="Veneault-Fourrey C."/>
            <person name="LaButti K."/>
            <person name="Lindquist E.A."/>
            <person name="Lipzen A."/>
            <person name="Lundell T."/>
            <person name="Morin E."/>
            <person name="Murat C."/>
            <person name="Sun H."/>
            <person name="Tunlid A."/>
            <person name="Henrissat B."/>
            <person name="Grigoriev I.V."/>
            <person name="Hibbett D.S."/>
            <person name="Martin F."/>
            <person name="Nordberg H.P."/>
            <person name="Cantor M.N."/>
            <person name="Hua S.X."/>
        </authorList>
    </citation>
    <scope>NUCLEOTIDE SEQUENCE [LARGE SCALE GENOMIC DNA]</scope>
    <source>
        <strain evidence="1 2">MUT 4182</strain>
    </source>
</reference>
<name>A0A0C3QUC4_9AGAM</name>
<dbReference type="Proteomes" id="UP000054248">
    <property type="component" value="Unassembled WGS sequence"/>
</dbReference>
<reference evidence="2" key="2">
    <citation type="submission" date="2015-01" db="EMBL/GenBank/DDBJ databases">
        <title>Evolutionary Origins and Diversification of the Mycorrhizal Mutualists.</title>
        <authorList>
            <consortium name="DOE Joint Genome Institute"/>
            <consortium name="Mycorrhizal Genomics Consortium"/>
            <person name="Kohler A."/>
            <person name="Kuo A."/>
            <person name="Nagy L.G."/>
            <person name="Floudas D."/>
            <person name="Copeland A."/>
            <person name="Barry K.W."/>
            <person name="Cichocki N."/>
            <person name="Veneault-Fourrey C."/>
            <person name="LaButti K."/>
            <person name="Lindquist E.A."/>
            <person name="Lipzen A."/>
            <person name="Lundell T."/>
            <person name="Morin E."/>
            <person name="Murat C."/>
            <person name="Riley R."/>
            <person name="Ohm R."/>
            <person name="Sun H."/>
            <person name="Tunlid A."/>
            <person name="Henrissat B."/>
            <person name="Grigoriev I.V."/>
            <person name="Hibbett D.S."/>
            <person name="Martin F."/>
        </authorList>
    </citation>
    <scope>NUCLEOTIDE SEQUENCE [LARGE SCALE GENOMIC DNA]</scope>
    <source>
        <strain evidence="2">MUT 4182</strain>
    </source>
</reference>
<dbReference type="AlphaFoldDB" id="A0A0C3QUC4"/>
<gene>
    <name evidence="1" type="ORF">M407DRAFT_118691</name>
</gene>
<evidence type="ECO:0000313" key="1">
    <source>
        <dbReference type="EMBL" id="KIO32029.1"/>
    </source>
</evidence>
<accession>A0A0C3QUC4</accession>
<organism evidence="1 2">
    <name type="scientific">Tulasnella calospora MUT 4182</name>
    <dbReference type="NCBI Taxonomy" id="1051891"/>
    <lineage>
        <taxon>Eukaryota</taxon>
        <taxon>Fungi</taxon>
        <taxon>Dikarya</taxon>
        <taxon>Basidiomycota</taxon>
        <taxon>Agaricomycotina</taxon>
        <taxon>Agaricomycetes</taxon>
        <taxon>Cantharellales</taxon>
        <taxon>Tulasnellaceae</taxon>
        <taxon>Tulasnella</taxon>
    </lineage>
</organism>
<dbReference type="EMBL" id="KN822958">
    <property type="protein sequence ID" value="KIO32029.1"/>
    <property type="molecule type" value="Genomic_DNA"/>
</dbReference>
<keyword evidence="2" id="KW-1185">Reference proteome</keyword>
<sequence length="312" mass="34082">MDIPAAAPAQFDHHQESDIFPQSSTPLTWISFGGAAHESSASFVQSIQRTAFQHNRIRDDRWIAEYASTCFSGDALEWFLELEEETQESWKRLRLAFVRRFPQTPKLAEISTINSPAPEPGITAPVAIGTSIPSTKRGRIEVVGQLAATLGYLAFDPISGISITPSEDQAVTVTLPDPVSPDPCHIQMVGLPWASGAFPFLGLVQYKYPDSKDNSIPLKVSISYSSISKLYYGVPLVSPICKSGVLPGPTCPTRPNLATWTWSNCGRSRSSLALLRKSTTPLPTTRATAAVWRYDGKNEDLGITLLMDDKGD</sequence>
<evidence type="ECO:0008006" key="3">
    <source>
        <dbReference type="Google" id="ProtNLM"/>
    </source>
</evidence>
<dbReference type="OrthoDB" id="3235372at2759"/>